<feature type="domain" description="Formyl transferase N-terminal" evidence="4">
    <location>
        <begin position="53"/>
        <end position="144"/>
    </location>
</feature>
<name>A0ABN5JHA6_FUSVA</name>
<evidence type="ECO:0000259" key="5">
    <source>
        <dbReference type="Pfam" id="PF02911"/>
    </source>
</evidence>
<evidence type="ECO:0000256" key="2">
    <source>
        <dbReference type="ARBA" id="ARBA00022679"/>
    </source>
</evidence>
<dbReference type="Pfam" id="PF02911">
    <property type="entry name" value="Formyl_trans_C"/>
    <property type="match status" value="1"/>
</dbReference>
<dbReference type="EMBL" id="CP028103">
    <property type="protein sequence ID" value="AVQ31358.1"/>
    <property type="molecule type" value="Genomic_DNA"/>
</dbReference>
<dbReference type="PANTHER" id="PTHR11138:SF5">
    <property type="entry name" value="METHIONYL-TRNA FORMYLTRANSFERASE, MITOCHONDRIAL"/>
    <property type="match status" value="1"/>
</dbReference>
<evidence type="ECO:0000256" key="3">
    <source>
        <dbReference type="ARBA" id="ARBA00022917"/>
    </source>
</evidence>
<evidence type="ECO:0008006" key="8">
    <source>
        <dbReference type="Google" id="ProtNLM"/>
    </source>
</evidence>
<protein>
    <recommendedName>
        <fullName evidence="8">Methionyl-tRNA formyltransferase</fullName>
    </recommendedName>
</protein>
<organism evidence="6 7">
    <name type="scientific">Fusobacterium varium ATCC 27725</name>
    <dbReference type="NCBI Taxonomy" id="469618"/>
    <lineage>
        <taxon>Bacteria</taxon>
        <taxon>Fusobacteriati</taxon>
        <taxon>Fusobacteriota</taxon>
        <taxon>Fusobacteriia</taxon>
        <taxon>Fusobacteriales</taxon>
        <taxon>Fusobacteriaceae</taxon>
        <taxon>Fusobacterium</taxon>
    </lineage>
</organism>
<dbReference type="PANTHER" id="PTHR11138">
    <property type="entry name" value="METHIONYL-TRNA FORMYLTRANSFERASE"/>
    <property type="match status" value="1"/>
</dbReference>
<dbReference type="InterPro" id="IPR002376">
    <property type="entry name" value="Formyl_transf_N"/>
</dbReference>
<dbReference type="SUPFAM" id="SSF50486">
    <property type="entry name" value="FMT C-terminal domain-like"/>
    <property type="match status" value="1"/>
</dbReference>
<evidence type="ECO:0000256" key="1">
    <source>
        <dbReference type="ARBA" id="ARBA00010699"/>
    </source>
</evidence>
<dbReference type="InterPro" id="IPR005793">
    <property type="entry name" value="Formyl_trans_C"/>
</dbReference>
<dbReference type="RefSeq" id="WP_005947360.1">
    <property type="nucleotide sequence ID" value="NZ_CP028103.1"/>
</dbReference>
<gene>
    <name evidence="6" type="ORF">C4N18_09060</name>
</gene>
<reference evidence="7" key="1">
    <citation type="journal article" date="2018" name="MSphere">
        <title>Fusobacterium Genomics Using MinION and Illumina Sequencing Enables Genome Completion and Correction.</title>
        <authorList>
            <person name="Todd S.M."/>
            <person name="Settlage R.E."/>
            <person name="Lahmers K.K."/>
            <person name="Slade D.J."/>
        </authorList>
    </citation>
    <scope>NUCLEOTIDE SEQUENCE [LARGE SCALE GENOMIC DNA]</scope>
    <source>
        <strain evidence="7">ATCC 27725</strain>
    </source>
</reference>
<keyword evidence="7" id="KW-1185">Reference proteome</keyword>
<dbReference type="Proteomes" id="UP000241238">
    <property type="component" value="Chromosome"/>
</dbReference>
<dbReference type="GeneID" id="77468141"/>
<dbReference type="Pfam" id="PF00551">
    <property type="entry name" value="Formyl_trans_N"/>
    <property type="match status" value="1"/>
</dbReference>
<dbReference type="InterPro" id="IPR036477">
    <property type="entry name" value="Formyl_transf_N_sf"/>
</dbReference>
<evidence type="ECO:0000313" key="6">
    <source>
        <dbReference type="EMBL" id="AVQ31358.1"/>
    </source>
</evidence>
<evidence type="ECO:0000259" key="4">
    <source>
        <dbReference type="Pfam" id="PF00551"/>
    </source>
</evidence>
<feature type="domain" description="Formyl transferase C-terminal" evidence="5">
    <location>
        <begin position="181"/>
        <end position="273"/>
    </location>
</feature>
<dbReference type="Gene3D" id="3.40.50.12230">
    <property type="match status" value="1"/>
</dbReference>
<keyword evidence="2" id="KW-0808">Transferase</keyword>
<sequence length="279" mass="32678">MKIVLVGDGWGAIALYNSFIKENKDFGVFTEDFELLGKIKIDGIKLLGRIEDLEDCLIICAGYKKIIKKEMLNKNKIINIHYSLLPKYRGYHSTVWAIINDEKYLGLTIHEMNEYIDDGDIIYQYKVENDKKKTSEEYMLEFNKFIEKNAFRIIEKYIKKEIIPIKQNKKDASWVGKRNIEDCKINFESNIEELKSFFRALVKPYPLPYIEVKGIKYEILDFSFHPSDCKSHIGRVLNIDDEGVYIRIKDGYLILKKLYNSGNEYSANEIINKIGIKLL</sequence>
<dbReference type="InterPro" id="IPR011034">
    <property type="entry name" value="Formyl_transferase-like_C_sf"/>
</dbReference>
<dbReference type="SUPFAM" id="SSF53328">
    <property type="entry name" value="Formyltransferase"/>
    <property type="match status" value="1"/>
</dbReference>
<proteinExistence type="inferred from homology"/>
<comment type="similarity">
    <text evidence="1">Belongs to the Fmt family.</text>
</comment>
<keyword evidence="3" id="KW-0648">Protein biosynthesis</keyword>
<dbReference type="CDD" id="cd08704">
    <property type="entry name" value="Met_tRNA_FMT_C"/>
    <property type="match status" value="1"/>
</dbReference>
<accession>A0ABN5JHA6</accession>
<dbReference type="InterPro" id="IPR044135">
    <property type="entry name" value="Met-tRNA-FMT_C"/>
</dbReference>
<evidence type="ECO:0000313" key="7">
    <source>
        <dbReference type="Proteomes" id="UP000241238"/>
    </source>
</evidence>